<accession>A0A6J5DP75</accession>
<keyword evidence="4" id="KW-1185">Reference proteome</keyword>
<keyword evidence="2" id="KW-0732">Signal</keyword>
<feature type="region of interest" description="Disordered" evidence="1">
    <location>
        <begin position="72"/>
        <end position="91"/>
    </location>
</feature>
<evidence type="ECO:0000256" key="2">
    <source>
        <dbReference type="SAM" id="SignalP"/>
    </source>
</evidence>
<proteinExistence type="predicted"/>
<evidence type="ECO:0000256" key="1">
    <source>
        <dbReference type="SAM" id="MobiDB-lite"/>
    </source>
</evidence>
<evidence type="ECO:0000313" key="3">
    <source>
        <dbReference type="EMBL" id="CAB3755743.1"/>
    </source>
</evidence>
<dbReference type="AlphaFoldDB" id="A0A6J5DP75"/>
<evidence type="ECO:0000313" key="4">
    <source>
        <dbReference type="Proteomes" id="UP000494329"/>
    </source>
</evidence>
<feature type="signal peptide" evidence="2">
    <location>
        <begin position="1"/>
        <end position="21"/>
    </location>
</feature>
<feature type="compositionally biased region" description="Basic and acidic residues" evidence="1">
    <location>
        <begin position="72"/>
        <end position="81"/>
    </location>
</feature>
<gene>
    <name evidence="3" type="ORF">LMG29739_02278</name>
</gene>
<sequence length="91" mass="9940">MKLIRIMLAGIVAVHALSVSAQNEPASTPAAHAVHEGSSDAIVRMRQQEAAANRVYQRKVAAAKKVYDEKKTEARKERDATIAHARYSATQ</sequence>
<name>A0A6J5DP75_9BURK</name>
<protein>
    <submittedName>
        <fullName evidence="3">Uncharacterized protein</fullName>
    </submittedName>
</protein>
<dbReference type="Proteomes" id="UP000494329">
    <property type="component" value="Unassembled WGS sequence"/>
</dbReference>
<organism evidence="3 4">
    <name type="scientific">Paraburkholderia solisilvae</name>
    <dbReference type="NCBI Taxonomy" id="624376"/>
    <lineage>
        <taxon>Bacteria</taxon>
        <taxon>Pseudomonadati</taxon>
        <taxon>Pseudomonadota</taxon>
        <taxon>Betaproteobacteria</taxon>
        <taxon>Burkholderiales</taxon>
        <taxon>Burkholderiaceae</taxon>
        <taxon>Paraburkholderia</taxon>
    </lineage>
</organism>
<dbReference type="EMBL" id="CADIKF010000014">
    <property type="protein sequence ID" value="CAB3755743.1"/>
    <property type="molecule type" value="Genomic_DNA"/>
</dbReference>
<feature type="chain" id="PRO_5026859493" evidence="2">
    <location>
        <begin position="22"/>
        <end position="91"/>
    </location>
</feature>
<reference evidence="3 4" key="1">
    <citation type="submission" date="2020-04" db="EMBL/GenBank/DDBJ databases">
        <authorList>
            <person name="De Canck E."/>
        </authorList>
    </citation>
    <scope>NUCLEOTIDE SEQUENCE [LARGE SCALE GENOMIC DNA]</scope>
    <source>
        <strain evidence="3 4">LMG 29739</strain>
    </source>
</reference>